<evidence type="ECO:0000313" key="3">
    <source>
        <dbReference type="EMBL" id="QZT34211.1"/>
    </source>
</evidence>
<evidence type="ECO:0000313" key="2">
    <source>
        <dbReference type="EMBL" id="EGL83857.1"/>
    </source>
</evidence>
<keyword evidence="1" id="KW-0472">Membrane</keyword>
<evidence type="ECO:0000313" key="4">
    <source>
        <dbReference type="Proteomes" id="UP000010716"/>
    </source>
</evidence>
<dbReference type="EMBL" id="AFCE01000075">
    <property type="protein sequence ID" value="EGL83857.1"/>
    <property type="molecule type" value="Genomic_DNA"/>
</dbReference>
<evidence type="ECO:0000256" key="1">
    <source>
        <dbReference type="SAM" id="Phobius"/>
    </source>
</evidence>
<proteinExistence type="predicted"/>
<feature type="transmembrane region" description="Helical" evidence="1">
    <location>
        <begin position="6"/>
        <end position="26"/>
    </location>
</feature>
<reference evidence="3 5" key="2">
    <citation type="journal article" date="2020" name="Extremophiles">
        <title>Genomic analysis of Caldalkalibacillus thermarum TA2.A1 reveals aerobic alkaliphilic metabolism and evolutionary hallmarks linking alkaliphilic bacteria and plant life.</title>
        <authorList>
            <person name="de Jong S.I."/>
            <person name="van den Broek M.A."/>
            <person name="Merkel A.Y."/>
            <person name="de la Torre Cortes P."/>
            <person name="Kalamorz F."/>
            <person name="Cook G.M."/>
            <person name="van Loosdrecht M.C.M."/>
            <person name="McMillan D.G.G."/>
        </authorList>
    </citation>
    <scope>NUCLEOTIDE SEQUENCE [LARGE SCALE GENOMIC DNA]</scope>
    <source>
        <strain evidence="3 5">TA2.A1</strain>
    </source>
</reference>
<dbReference type="InterPro" id="IPR012651">
    <property type="entry name" value="Thia_Transptr_ThiT"/>
</dbReference>
<dbReference type="eggNOG" id="COG3859">
    <property type="taxonomic scope" value="Bacteria"/>
</dbReference>
<dbReference type="Gene3D" id="1.10.1760.20">
    <property type="match status" value="1"/>
</dbReference>
<evidence type="ECO:0000313" key="5">
    <source>
        <dbReference type="Proteomes" id="UP000825179"/>
    </source>
</evidence>
<dbReference type="Proteomes" id="UP000825179">
    <property type="component" value="Chromosome"/>
</dbReference>
<dbReference type="RefSeq" id="WP_007502939.1">
    <property type="nucleotide sequence ID" value="NZ_AFCE01000075.1"/>
</dbReference>
<feature type="transmembrane region" description="Helical" evidence="1">
    <location>
        <begin position="38"/>
        <end position="65"/>
    </location>
</feature>
<dbReference type="Proteomes" id="UP000010716">
    <property type="component" value="Unassembled WGS sequence"/>
</dbReference>
<dbReference type="GO" id="GO:0015234">
    <property type="term" value="F:thiamine transmembrane transporter activity"/>
    <property type="evidence" value="ECO:0007669"/>
    <property type="project" value="InterPro"/>
</dbReference>
<gene>
    <name evidence="3" type="primary">thiT</name>
    <name evidence="2" type="ORF">CathTA2_0581</name>
    <name evidence="3" type="ORF">HUR95_01985</name>
</gene>
<dbReference type="AlphaFoldDB" id="F5L469"/>
<feature type="transmembrane region" description="Helical" evidence="1">
    <location>
        <begin position="77"/>
        <end position="99"/>
    </location>
</feature>
<dbReference type="KEGG" id="cthu:HUR95_01985"/>
<dbReference type="Pfam" id="PF09515">
    <property type="entry name" value="Thia_YuaJ"/>
    <property type="match status" value="1"/>
</dbReference>
<dbReference type="EMBL" id="CP082237">
    <property type="protein sequence ID" value="QZT34211.1"/>
    <property type="molecule type" value="Genomic_DNA"/>
</dbReference>
<reference evidence="3" key="3">
    <citation type="submission" date="2021-08" db="EMBL/GenBank/DDBJ databases">
        <authorList>
            <person name="de Jong S."/>
            <person name="van den Broek M."/>
            <person name="Merkel A."/>
            <person name="de la Torre Cortes P."/>
            <person name="Kalamorz F."/>
            <person name="Cook G."/>
            <person name="van Loosdrecht M."/>
            <person name="McMillan D."/>
        </authorList>
    </citation>
    <scope>NUCLEOTIDE SEQUENCE</scope>
    <source>
        <strain evidence="3">TA2.A1</strain>
    </source>
</reference>
<dbReference type="GO" id="GO:0005886">
    <property type="term" value="C:plasma membrane"/>
    <property type="evidence" value="ECO:0007669"/>
    <property type="project" value="InterPro"/>
</dbReference>
<keyword evidence="5" id="KW-1185">Reference proteome</keyword>
<dbReference type="OrthoDB" id="9795813at2"/>
<keyword evidence="1" id="KW-0812">Transmembrane</keyword>
<dbReference type="NCBIfam" id="TIGR02357">
    <property type="entry name" value="ECF_ThiT_YuaJ"/>
    <property type="match status" value="1"/>
</dbReference>
<name>F5L469_CALTT</name>
<organism evidence="2 4">
    <name type="scientific">Caldalkalibacillus thermarum (strain TA2.A1)</name>
    <dbReference type="NCBI Taxonomy" id="986075"/>
    <lineage>
        <taxon>Bacteria</taxon>
        <taxon>Bacillati</taxon>
        <taxon>Bacillota</taxon>
        <taxon>Bacilli</taxon>
        <taxon>Bacillales</taxon>
        <taxon>Bacillaceae</taxon>
        <taxon>Caldalkalibacillus</taxon>
    </lineage>
</organism>
<protein>
    <submittedName>
        <fullName evidence="3">Energy-coupled thiamine transporter ThiT</fullName>
    </submittedName>
    <submittedName>
        <fullName evidence="2">Thiamine transporter YuaJ</fullName>
    </submittedName>
</protein>
<sequence length="109" mass="11894">MVHPVQLVLDYPLAFALLGTAGLFALHKAHTPGKMIGLATTGIVLASGLRFLSHFVSGVVWFGAYAPEGMPVAIYSALYNLSYLLPEMIISLLIVIFLIKMRPQLLQVR</sequence>
<accession>F5L469</accession>
<keyword evidence="1" id="KW-1133">Transmembrane helix</keyword>
<reference evidence="2 4" key="1">
    <citation type="journal article" date="2011" name="J. Bacteriol.">
        <title>Draft genome sequence of the thermoalkaliphilic Caldalkalibacillus thermarum strain TA2.A1.</title>
        <authorList>
            <person name="Kalamorz F."/>
            <person name="Keis S."/>
            <person name="McMillan D.G."/>
            <person name="Olsson K."/>
            <person name="Stanton J.A."/>
            <person name="Stockwell P."/>
            <person name="Black M.A."/>
            <person name="Klingeman D.M."/>
            <person name="Land M.L."/>
            <person name="Han C.S."/>
            <person name="Martin S.L."/>
            <person name="Becher S.A."/>
            <person name="Peddie C.J."/>
            <person name="Morgan H.W."/>
            <person name="Matthies D."/>
            <person name="Preiss L."/>
            <person name="Meier T."/>
            <person name="Brown S.D."/>
            <person name="Cook G.M."/>
        </authorList>
    </citation>
    <scope>NUCLEOTIDE SEQUENCE [LARGE SCALE GENOMIC DNA]</scope>
    <source>
        <strain evidence="2 4">TA2.A1</strain>
    </source>
</reference>